<keyword evidence="2" id="KW-0805">Transcription regulation</keyword>
<evidence type="ECO:0000313" key="9">
    <source>
        <dbReference type="Proteomes" id="UP000036987"/>
    </source>
</evidence>
<dbReference type="SUPFAM" id="SSF54171">
    <property type="entry name" value="DNA-binding domain"/>
    <property type="match status" value="1"/>
</dbReference>
<evidence type="ECO:0000256" key="2">
    <source>
        <dbReference type="ARBA" id="ARBA00023015"/>
    </source>
</evidence>
<evidence type="ECO:0000256" key="1">
    <source>
        <dbReference type="ARBA" id="ARBA00004123"/>
    </source>
</evidence>
<evidence type="ECO:0000256" key="3">
    <source>
        <dbReference type="ARBA" id="ARBA00023125"/>
    </source>
</evidence>
<dbReference type="Gene3D" id="3.30.730.10">
    <property type="entry name" value="AP2/ERF domain"/>
    <property type="match status" value="1"/>
</dbReference>
<dbReference type="PANTHER" id="PTHR31190">
    <property type="entry name" value="DNA-BINDING DOMAIN"/>
    <property type="match status" value="1"/>
</dbReference>
<comment type="caution">
    <text evidence="8">The sequence shown here is derived from an EMBL/GenBank/DDBJ whole genome shotgun (WGS) entry which is preliminary data.</text>
</comment>
<dbReference type="GO" id="GO:0005634">
    <property type="term" value="C:nucleus"/>
    <property type="evidence" value="ECO:0007669"/>
    <property type="project" value="UniProtKB-SubCell"/>
</dbReference>
<dbReference type="PRINTS" id="PR00367">
    <property type="entry name" value="ETHRSPELEMNT"/>
</dbReference>
<keyword evidence="3" id="KW-0238">DNA-binding</keyword>
<dbReference type="GO" id="GO:0003700">
    <property type="term" value="F:DNA-binding transcription factor activity"/>
    <property type="evidence" value="ECO:0007669"/>
    <property type="project" value="InterPro"/>
</dbReference>
<dbReference type="GO" id="GO:0009873">
    <property type="term" value="P:ethylene-activated signaling pathway"/>
    <property type="evidence" value="ECO:0007669"/>
    <property type="project" value="InterPro"/>
</dbReference>
<gene>
    <name evidence="8" type="ORF">ZOSMA_42G00970</name>
</gene>
<keyword evidence="4" id="KW-0804">Transcription</keyword>
<accession>A0A0K9P244</accession>
<proteinExistence type="predicted"/>
<protein>
    <recommendedName>
        <fullName evidence="7">AP2/ERF domain-containing protein</fullName>
    </recommendedName>
</protein>
<evidence type="ECO:0000313" key="8">
    <source>
        <dbReference type="EMBL" id="KMZ63058.1"/>
    </source>
</evidence>
<dbReference type="PROSITE" id="PS51032">
    <property type="entry name" value="AP2_ERF"/>
    <property type="match status" value="1"/>
</dbReference>
<dbReference type="Proteomes" id="UP000036987">
    <property type="component" value="Unassembled WGS sequence"/>
</dbReference>
<dbReference type="FunFam" id="3.30.730.10:FF:000001">
    <property type="entry name" value="Ethylene-responsive transcription factor 2"/>
    <property type="match status" value="1"/>
</dbReference>
<keyword evidence="5" id="KW-0539">Nucleus</keyword>
<dbReference type="InterPro" id="IPR001471">
    <property type="entry name" value="AP2/ERF_dom"/>
</dbReference>
<dbReference type="STRING" id="29655.A0A0K9P244"/>
<evidence type="ECO:0000256" key="5">
    <source>
        <dbReference type="ARBA" id="ARBA00023242"/>
    </source>
</evidence>
<dbReference type="OMA" id="HHIVEAP"/>
<dbReference type="InterPro" id="IPR044808">
    <property type="entry name" value="ERF_plant"/>
</dbReference>
<feature type="domain" description="AP2/ERF" evidence="7">
    <location>
        <begin position="74"/>
        <end position="132"/>
    </location>
</feature>
<comment type="subcellular location">
    <subcellularLocation>
        <location evidence="1">Nucleus</location>
    </subcellularLocation>
</comment>
<evidence type="ECO:0000256" key="6">
    <source>
        <dbReference type="SAM" id="MobiDB-lite"/>
    </source>
</evidence>
<organism evidence="8 9">
    <name type="scientific">Zostera marina</name>
    <name type="common">Eelgrass</name>
    <dbReference type="NCBI Taxonomy" id="29655"/>
    <lineage>
        <taxon>Eukaryota</taxon>
        <taxon>Viridiplantae</taxon>
        <taxon>Streptophyta</taxon>
        <taxon>Embryophyta</taxon>
        <taxon>Tracheophyta</taxon>
        <taxon>Spermatophyta</taxon>
        <taxon>Magnoliopsida</taxon>
        <taxon>Liliopsida</taxon>
        <taxon>Zosteraceae</taxon>
        <taxon>Zostera</taxon>
    </lineage>
</organism>
<evidence type="ECO:0000256" key="4">
    <source>
        <dbReference type="ARBA" id="ARBA00023163"/>
    </source>
</evidence>
<keyword evidence="9" id="KW-1185">Reference proteome</keyword>
<sequence>MDYTGSNLNGDTFSTIDYIRNHLLGDVSVTDLLNYPKQNNSTNGTGATGGDNSGFLRKRKLSIEVSMSVMPERKYRGVRQRPWGKFAAEIRDPKKKGSRVWLGTYDTAIDAARAYDVAAFKMRGSKAILNFPNEITDNCESSTITSRNLPEKKTMAVSKKKSKEEEEDGTMKKRRVVSEEDFGAPLTPSSWTGFWEDDEQGNGLFVVPPLSPSTSSPRTNNPLGFRQMVFT</sequence>
<dbReference type="AlphaFoldDB" id="A0A0K9P244"/>
<dbReference type="PANTHER" id="PTHR31190:SF287">
    <property type="entry name" value="DEVELOPMENT RELATED ERF PROTEIN"/>
    <property type="match status" value="1"/>
</dbReference>
<dbReference type="EMBL" id="LFYR01001279">
    <property type="protein sequence ID" value="KMZ63058.1"/>
    <property type="molecule type" value="Genomic_DNA"/>
</dbReference>
<dbReference type="GO" id="GO:0003677">
    <property type="term" value="F:DNA binding"/>
    <property type="evidence" value="ECO:0007669"/>
    <property type="project" value="UniProtKB-KW"/>
</dbReference>
<feature type="region of interest" description="Disordered" evidence="6">
    <location>
        <begin position="152"/>
        <end position="180"/>
    </location>
</feature>
<dbReference type="OrthoDB" id="674504at2759"/>
<dbReference type="InterPro" id="IPR036955">
    <property type="entry name" value="AP2/ERF_dom_sf"/>
</dbReference>
<name>A0A0K9P244_ZOSMR</name>
<dbReference type="CDD" id="cd00018">
    <property type="entry name" value="AP2"/>
    <property type="match status" value="1"/>
</dbReference>
<dbReference type="InterPro" id="IPR016177">
    <property type="entry name" value="DNA-bd_dom_sf"/>
</dbReference>
<evidence type="ECO:0000259" key="7">
    <source>
        <dbReference type="PROSITE" id="PS51032"/>
    </source>
</evidence>
<dbReference type="Pfam" id="PF00847">
    <property type="entry name" value="AP2"/>
    <property type="match status" value="1"/>
</dbReference>
<dbReference type="SMART" id="SM00380">
    <property type="entry name" value="AP2"/>
    <property type="match status" value="1"/>
</dbReference>
<reference evidence="9" key="1">
    <citation type="journal article" date="2016" name="Nature">
        <title>The genome of the seagrass Zostera marina reveals angiosperm adaptation to the sea.</title>
        <authorList>
            <person name="Olsen J.L."/>
            <person name="Rouze P."/>
            <person name="Verhelst B."/>
            <person name="Lin Y.-C."/>
            <person name="Bayer T."/>
            <person name="Collen J."/>
            <person name="Dattolo E."/>
            <person name="De Paoli E."/>
            <person name="Dittami S."/>
            <person name="Maumus F."/>
            <person name="Michel G."/>
            <person name="Kersting A."/>
            <person name="Lauritano C."/>
            <person name="Lohaus R."/>
            <person name="Toepel M."/>
            <person name="Tonon T."/>
            <person name="Vanneste K."/>
            <person name="Amirebrahimi M."/>
            <person name="Brakel J."/>
            <person name="Bostroem C."/>
            <person name="Chovatia M."/>
            <person name="Grimwood J."/>
            <person name="Jenkins J.W."/>
            <person name="Jueterbock A."/>
            <person name="Mraz A."/>
            <person name="Stam W.T."/>
            <person name="Tice H."/>
            <person name="Bornberg-Bauer E."/>
            <person name="Green P.J."/>
            <person name="Pearson G.A."/>
            <person name="Procaccini G."/>
            <person name="Duarte C.M."/>
            <person name="Schmutz J."/>
            <person name="Reusch T.B.H."/>
            <person name="Van de Peer Y."/>
        </authorList>
    </citation>
    <scope>NUCLEOTIDE SEQUENCE [LARGE SCALE GENOMIC DNA]</scope>
    <source>
        <strain evidence="9">cv. Finnish</strain>
    </source>
</reference>